<dbReference type="OrthoDB" id="127920at2759"/>
<dbReference type="Proteomes" id="UP000198211">
    <property type="component" value="Unassembled WGS sequence"/>
</dbReference>
<dbReference type="EMBL" id="NBNE01003242">
    <property type="protein sequence ID" value="OWZ08185.1"/>
    <property type="molecule type" value="Genomic_DNA"/>
</dbReference>
<accession>A0A225VS83</accession>
<organism evidence="2 3">
    <name type="scientific">Phytophthora megakarya</name>
    <dbReference type="NCBI Taxonomy" id="4795"/>
    <lineage>
        <taxon>Eukaryota</taxon>
        <taxon>Sar</taxon>
        <taxon>Stramenopiles</taxon>
        <taxon>Oomycota</taxon>
        <taxon>Peronosporomycetes</taxon>
        <taxon>Peronosporales</taxon>
        <taxon>Peronosporaceae</taxon>
        <taxon>Phytophthora</taxon>
    </lineage>
</organism>
<keyword evidence="3" id="KW-1185">Reference proteome</keyword>
<comment type="caution">
    <text evidence="2">The sequence shown here is derived from an EMBL/GenBank/DDBJ whole genome shotgun (WGS) entry which is preliminary data.</text>
</comment>
<dbReference type="AlphaFoldDB" id="A0A225VS83"/>
<reference evidence="3" key="1">
    <citation type="submission" date="2017-03" db="EMBL/GenBank/DDBJ databases">
        <title>Phytopthora megakarya and P. palmivora, two closely related causual agents of cacao black pod achieved similar genome size and gene model numbers by different mechanisms.</title>
        <authorList>
            <person name="Ali S."/>
            <person name="Shao J."/>
            <person name="Larry D.J."/>
            <person name="Kronmiller B."/>
            <person name="Shen D."/>
            <person name="Strem M.D."/>
            <person name="Melnick R.L."/>
            <person name="Guiltinan M.J."/>
            <person name="Tyler B.M."/>
            <person name="Meinhardt L.W."/>
            <person name="Bailey B.A."/>
        </authorList>
    </citation>
    <scope>NUCLEOTIDE SEQUENCE [LARGE SCALE GENOMIC DNA]</scope>
    <source>
        <strain evidence="3">zdho120</strain>
    </source>
</reference>
<proteinExistence type="predicted"/>
<sequence>MELSQLRFKIHHRAGSLMGHADGLSRLNHLPMTDDEANACWDDDSGVDEFGEQTPEESLSELDQPRVVAQEEQEEGEEGLEDVDWRSNEDTFGLDNEQFVEEQLRTPCMIAMKPFVESGALTIDSQL</sequence>
<protein>
    <submittedName>
        <fullName evidence="2">Uncharacterized protein</fullName>
    </submittedName>
</protein>
<evidence type="ECO:0000256" key="1">
    <source>
        <dbReference type="SAM" id="MobiDB-lite"/>
    </source>
</evidence>
<feature type="compositionally biased region" description="Acidic residues" evidence="1">
    <location>
        <begin position="42"/>
        <end position="60"/>
    </location>
</feature>
<evidence type="ECO:0000313" key="3">
    <source>
        <dbReference type="Proteomes" id="UP000198211"/>
    </source>
</evidence>
<gene>
    <name evidence="2" type="ORF">PHMEG_00019313</name>
</gene>
<name>A0A225VS83_9STRA</name>
<evidence type="ECO:0000313" key="2">
    <source>
        <dbReference type="EMBL" id="OWZ08185.1"/>
    </source>
</evidence>
<feature type="region of interest" description="Disordered" evidence="1">
    <location>
        <begin position="42"/>
        <end position="82"/>
    </location>
</feature>
<feature type="compositionally biased region" description="Acidic residues" evidence="1">
    <location>
        <begin position="71"/>
        <end position="82"/>
    </location>
</feature>